<evidence type="ECO:0000259" key="1">
    <source>
        <dbReference type="Pfam" id="PF14534"/>
    </source>
</evidence>
<protein>
    <recommendedName>
        <fullName evidence="1">DUF4440 domain-containing protein</fullName>
    </recommendedName>
</protein>
<gene>
    <name evidence="2" type="ORF">GCM10011579_060380</name>
</gene>
<organism evidence="2 3">
    <name type="scientific">Streptomyces albiflavescens</name>
    <dbReference type="NCBI Taxonomy" id="1623582"/>
    <lineage>
        <taxon>Bacteria</taxon>
        <taxon>Bacillati</taxon>
        <taxon>Actinomycetota</taxon>
        <taxon>Actinomycetes</taxon>
        <taxon>Kitasatosporales</taxon>
        <taxon>Streptomycetaceae</taxon>
        <taxon>Streptomyces</taxon>
    </lineage>
</organism>
<dbReference type="InterPro" id="IPR032710">
    <property type="entry name" value="NTF2-like_dom_sf"/>
</dbReference>
<dbReference type="SUPFAM" id="SSF54427">
    <property type="entry name" value="NTF2-like"/>
    <property type="match status" value="1"/>
</dbReference>
<dbReference type="EMBL" id="BMMM01000012">
    <property type="protein sequence ID" value="GGN77806.1"/>
    <property type="molecule type" value="Genomic_DNA"/>
</dbReference>
<dbReference type="RefSeq" id="WP_189189248.1">
    <property type="nucleotide sequence ID" value="NZ_BMMM01000012.1"/>
</dbReference>
<proteinExistence type="predicted"/>
<feature type="domain" description="DUF4440" evidence="1">
    <location>
        <begin position="20"/>
        <end position="131"/>
    </location>
</feature>
<accession>A0A917Y9J0</accession>
<dbReference type="Gene3D" id="3.10.450.50">
    <property type="match status" value="1"/>
</dbReference>
<dbReference type="InterPro" id="IPR027843">
    <property type="entry name" value="DUF4440"/>
</dbReference>
<evidence type="ECO:0000313" key="3">
    <source>
        <dbReference type="Proteomes" id="UP000600365"/>
    </source>
</evidence>
<dbReference type="InterPro" id="IPR011944">
    <property type="entry name" value="Steroid_delta5-4_isomerase"/>
</dbReference>
<sequence>MTSTDTTPVQAERDDAERAVLAVLEDVYAAWAANDPDAFVADYTADATALLPGTHLRDKEEIRAAMAAAFAGPLKGSRAVHDVQSIRFPGPRTALVISKGAILLAGESEPRNENRALDSWVLSEQDGAWRVRGFHNCPEHTA</sequence>
<dbReference type="NCBIfam" id="TIGR02246">
    <property type="entry name" value="SgcJ/EcaC family oxidoreductase"/>
    <property type="match status" value="1"/>
</dbReference>
<keyword evidence="3" id="KW-1185">Reference proteome</keyword>
<name>A0A917Y9J0_9ACTN</name>
<comment type="caution">
    <text evidence="2">The sequence shown here is derived from an EMBL/GenBank/DDBJ whole genome shotgun (WGS) entry which is preliminary data.</text>
</comment>
<dbReference type="AlphaFoldDB" id="A0A917Y9J0"/>
<evidence type="ECO:0000313" key="2">
    <source>
        <dbReference type="EMBL" id="GGN77806.1"/>
    </source>
</evidence>
<reference evidence="2 3" key="1">
    <citation type="journal article" date="2014" name="Int. J. Syst. Evol. Microbiol.">
        <title>Complete genome sequence of Corynebacterium casei LMG S-19264T (=DSM 44701T), isolated from a smear-ripened cheese.</title>
        <authorList>
            <consortium name="US DOE Joint Genome Institute (JGI-PGF)"/>
            <person name="Walter F."/>
            <person name="Albersmeier A."/>
            <person name="Kalinowski J."/>
            <person name="Ruckert C."/>
        </authorList>
    </citation>
    <scope>NUCLEOTIDE SEQUENCE [LARGE SCALE GENOMIC DNA]</scope>
    <source>
        <strain evidence="2 3">CGMCC 4.7111</strain>
    </source>
</reference>
<dbReference type="Pfam" id="PF14534">
    <property type="entry name" value="DUF4440"/>
    <property type="match status" value="1"/>
</dbReference>
<dbReference type="Proteomes" id="UP000600365">
    <property type="component" value="Unassembled WGS sequence"/>
</dbReference>